<accession>A0A9N9E2K6</accession>
<comment type="caution">
    <text evidence="1">The sequence shown here is derived from an EMBL/GenBank/DDBJ whole genome shotgun (WGS) entry which is preliminary data.</text>
</comment>
<feature type="non-terminal residue" evidence="1">
    <location>
        <position position="1"/>
    </location>
</feature>
<reference evidence="1" key="1">
    <citation type="submission" date="2021-06" db="EMBL/GenBank/DDBJ databases">
        <authorList>
            <person name="Kallberg Y."/>
            <person name="Tangrot J."/>
            <person name="Rosling A."/>
        </authorList>
    </citation>
    <scope>NUCLEOTIDE SEQUENCE</scope>
    <source>
        <strain evidence="1">BR232B</strain>
    </source>
</reference>
<keyword evidence="2" id="KW-1185">Reference proteome</keyword>
<organism evidence="1 2">
    <name type="scientific">Paraglomus brasilianum</name>
    <dbReference type="NCBI Taxonomy" id="144538"/>
    <lineage>
        <taxon>Eukaryota</taxon>
        <taxon>Fungi</taxon>
        <taxon>Fungi incertae sedis</taxon>
        <taxon>Mucoromycota</taxon>
        <taxon>Glomeromycotina</taxon>
        <taxon>Glomeromycetes</taxon>
        <taxon>Paraglomerales</taxon>
        <taxon>Paraglomeraceae</taxon>
        <taxon>Paraglomus</taxon>
    </lineage>
</organism>
<dbReference type="EMBL" id="CAJVPI010003750">
    <property type="protein sequence ID" value="CAG8661813.1"/>
    <property type="molecule type" value="Genomic_DNA"/>
</dbReference>
<proteinExistence type="predicted"/>
<dbReference type="Proteomes" id="UP000789739">
    <property type="component" value="Unassembled WGS sequence"/>
</dbReference>
<evidence type="ECO:0000313" key="1">
    <source>
        <dbReference type="EMBL" id="CAG8661813.1"/>
    </source>
</evidence>
<dbReference type="AlphaFoldDB" id="A0A9N9E2K6"/>
<gene>
    <name evidence="1" type="ORF">PBRASI_LOCUS10823</name>
</gene>
<name>A0A9N9E2K6_9GLOM</name>
<sequence length="83" mass="9570">ESLSFRRVKSEVRKKLFKDGHSPASTLFAYKDKLYLNATNDQELLEILSDRAFNPDYDTVLHFSRKYRKTALGGRNGNRCLSA</sequence>
<protein>
    <submittedName>
        <fullName evidence="1">1810_t:CDS:1</fullName>
    </submittedName>
</protein>
<dbReference type="OrthoDB" id="2439235at2759"/>
<evidence type="ECO:0000313" key="2">
    <source>
        <dbReference type="Proteomes" id="UP000789739"/>
    </source>
</evidence>